<comment type="caution">
    <text evidence="10">Lacks conserved residue(s) required for the propagation of feature annotation.</text>
</comment>
<protein>
    <recommendedName>
        <fullName evidence="10">Ion-translocating oxidoreductase complex subunit B</fullName>
        <ecNumber evidence="10">7.-.-.-</ecNumber>
    </recommendedName>
    <alternativeName>
        <fullName evidence="10">Rnf electron transport complex subunit B</fullName>
    </alternativeName>
</protein>
<feature type="domain" description="4Fe-4S ferredoxin-type" evidence="11">
    <location>
        <begin position="162"/>
        <end position="191"/>
    </location>
</feature>
<keyword evidence="10" id="KW-1003">Cell membrane</keyword>
<keyword evidence="2 10" id="KW-0004">4Fe-4S</keyword>
<comment type="similarity">
    <text evidence="10">Belongs to the 4Fe4S bacterial-type ferredoxin family. RnfB subfamily.</text>
</comment>
<dbReference type="Proteomes" id="UP000595224">
    <property type="component" value="Chromosome"/>
</dbReference>
<evidence type="ECO:0000259" key="11">
    <source>
        <dbReference type="PROSITE" id="PS51379"/>
    </source>
</evidence>
<sequence length="266" mass="27218">MNTIIFTIIVALLVGFVLGILLGLFKKIFAVEVDPRVQAVRDVLSGGNCGGCGFAGCDAFAEAVVKGEAPASGCIAGGPSVAEKIASILGVDAGSAEKKVAFLACAGTKECALSKGIYNGVKTCAAANLAVNGIKKCAFGCIGYGDCEVVCPFGAISMGNDGLPHVNREKCVGCGKCAVACPKHLFSIIPAATKGPVAKCSSKSDNKPQIRKDCSAGCFKCGLCAKKCTEQCIDISSGIPKIDYTKCTSCGECVKACPDKVLEFFN</sequence>
<name>A0A7T3REN7_9SPIR</name>
<proteinExistence type="inferred from homology"/>
<evidence type="ECO:0000259" key="12">
    <source>
        <dbReference type="PROSITE" id="PS51656"/>
    </source>
</evidence>
<dbReference type="Pfam" id="PF12838">
    <property type="entry name" value="Fer4_7"/>
    <property type="match status" value="1"/>
</dbReference>
<feature type="domain" description="4Fe-4S" evidence="12">
    <location>
        <begin position="32"/>
        <end position="91"/>
    </location>
</feature>
<evidence type="ECO:0000256" key="2">
    <source>
        <dbReference type="ARBA" id="ARBA00022485"/>
    </source>
</evidence>
<evidence type="ECO:0000256" key="6">
    <source>
        <dbReference type="ARBA" id="ARBA00022982"/>
    </source>
</evidence>
<keyword evidence="14" id="KW-1185">Reference proteome</keyword>
<comment type="subcellular location">
    <subcellularLocation>
        <location evidence="10">Cell membrane</location>
    </subcellularLocation>
</comment>
<evidence type="ECO:0000256" key="8">
    <source>
        <dbReference type="ARBA" id="ARBA00023014"/>
    </source>
</evidence>
<dbReference type="HAMAP" id="MF_00463">
    <property type="entry name" value="RsxB_RnfB"/>
    <property type="match status" value="1"/>
</dbReference>
<dbReference type="Gene3D" id="1.10.15.40">
    <property type="entry name" value="Electron transport complex subunit B, putative Fe-S cluster"/>
    <property type="match status" value="1"/>
</dbReference>
<dbReference type="PROSITE" id="PS51379">
    <property type="entry name" value="4FE4S_FER_2"/>
    <property type="match status" value="3"/>
</dbReference>
<feature type="binding site" evidence="10">
    <location>
        <position position="181"/>
    </location>
    <ligand>
        <name>[4Fe-4S] cluster</name>
        <dbReference type="ChEBI" id="CHEBI:49883"/>
        <label>2</label>
    </ligand>
</feature>
<evidence type="ECO:0000256" key="4">
    <source>
        <dbReference type="ARBA" id="ARBA00022737"/>
    </source>
</evidence>
<dbReference type="SUPFAM" id="SSF54862">
    <property type="entry name" value="4Fe-4S ferredoxins"/>
    <property type="match status" value="2"/>
</dbReference>
<keyword evidence="6 10" id="KW-0249">Electron transport</keyword>
<feature type="binding site" evidence="10">
    <location>
        <position position="74"/>
    </location>
    <ligand>
        <name>[4Fe-4S] cluster</name>
        <dbReference type="ChEBI" id="CHEBI:49883"/>
        <label>1</label>
    </ligand>
</feature>
<dbReference type="PANTHER" id="PTHR43560">
    <property type="entry name" value="ION-TRANSLOCATING OXIDOREDUCTASE COMPLEX SUBUNIT B"/>
    <property type="match status" value="1"/>
</dbReference>
<feature type="binding site" evidence="10">
    <location>
        <position position="174"/>
    </location>
    <ligand>
        <name>[4Fe-4S] cluster</name>
        <dbReference type="ChEBI" id="CHEBI:49883"/>
        <label>3</label>
    </ligand>
</feature>
<dbReference type="NCBIfam" id="TIGR01944">
    <property type="entry name" value="rnfB"/>
    <property type="match status" value="1"/>
</dbReference>
<evidence type="ECO:0000256" key="5">
    <source>
        <dbReference type="ARBA" id="ARBA00022967"/>
    </source>
</evidence>
<feature type="binding site" evidence="10">
    <location>
        <position position="49"/>
    </location>
    <ligand>
        <name>[4Fe-4S] cluster</name>
        <dbReference type="ChEBI" id="CHEBI:49883"/>
        <label>1</label>
    </ligand>
</feature>
<comment type="cofactor">
    <cofactor evidence="10">
        <name>[4Fe-4S] cluster</name>
        <dbReference type="ChEBI" id="CHEBI:49883"/>
    </cofactor>
    <text evidence="10">Binds 3 [4Fe-4S] clusters.</text>
</comment>
<evidence type="ECO:0000256" key="3">
    <source>
        <dbReference type="ARBA" id="ARBA00022723"/>
    </source>
</evidence>
<dbReference type="AlphaFoldDB" id="A0A7T3REN7"/>
<feature type="domain" description="4Fe-4S ferredoxin-type" evidence="11">
    <location>
        <begin position="238"/>
        <end position="266"/>
    </location>
</feature>
<dbReference type="EMBL" id="CP064936">
    <property type="protein sequence ID" value="QQA01748.1"/>
    <property type="molecule type" value="Genomic_DNA"/>
</dbReference>
<feature type="region of interest" description="Hydrophobic" evidence="10">
    <location>
        <begin position="1"/>
        <end position="26"/>
    </location>
</feature>
<accession>A0A7T3REN7</accession>
<comment type="subunit">
    <text evidence="10">The complex is composed of six subunits: RnfA, RnfB, RnfC, RnfD, RnfE and RnfG.</text>
</comment>
<dbReference type="GO" id="GO:0022900">
    <property type="term" value="P:electron transport chain"/>
    <property type="evidence" value="ECO:0007669"/>
    <property type="project" value="UniProtKB-UniRule"/>
</dbReference>
<feature type="binding site" evidence="10">
    <location>
        <position position="141"/>
    </location>
    <ligand>
        <name>[4Fe-4S] cluster</name>
        <dbReference type="ChEBI" id="CHEBI:49883"/>
        <label>2</label>
    </ligand>
</feature>
<evidence type="ECO:0000256" key="9">
    <source>
        <dbReference type="ARBA" id="ARBA00023136"/>
    </source>
</evidence>
<feature type="binding site" evidence="10">
    <location>
        <position position="137"/>
    </location>
    <ligand>
        <name>[4Fe-4S] cluster</name>
        <dbReference type="ChEBI" id="CHEBI:49883"/>
        <label>2</label>
    </ligand>
</feature>
<keyword evidence="4 10" id="KW-0677">Repeat</keyword>
<dbReference type="EC" id="7.-.-.-" evidence="10"/>
<dbReference type="InterPro" id="IPR017896">
    <property type="entry name" value="4Fe4S_Fe-S-bd"/>
</dbReference>
<dbReference type="GO" id="GO:0046872">
    <property type="term" value="F:metal ion binding"/>
    <property type="evidence" value="ECO:0007669"/>
    <property type="project" value="UniProtKB-KW"/>
</dbReference>
<keyword evidence="7 10" id="KW-0408">Iron</keyword>
<organism evidence="13 14">
    <name type="scientific">Treponema peruense</name>
    <dbReference type="NCBI Taxonomy" id="2787628"/>
    <lineage>
        <taxon>Bacteria</taxon>
        <taxon>Pseudomonadati</taxon>
        <taxon>Spirochaetota</taxon>
        <taxon>Spirochaetia</taxon>
        <taxon>Spirochaetales</taxon>
        <taxon>Treponemataceae</taxon>
        <taxon>Treponema</taxon>
    </lineage>
</organism>
<feature type="binding site" evidence="10">
    <location>
        <position position="171"/>
    </location>
    <ligand>
        <name>[4Fe-4S] cluster</name>
        <dbReference type="ChEBI" id="CHEBI:49883"/>
        <label>3</label>
    </ligand>
</feature>
<dbReference type="Pfam" id="PF04060">
    <property type="entry name" value="FeS"/>
    <property type="match status" value="1"/>
</dbReference>
<dbReference type="InterPro" id="IPR050395">
    <property type="entry name" value="4Fe4S_Ferredoxin_RnfB"/>
</dbReference>
<evidence type="ECO:0000256" key="10">
    <source>
        <dbReference type="HAMAP-Rule" id="MF_00463"/>
    </source>
</evidence>
<keyword evidence="9 10" id="KW-0472">Membrane</keyword>
<evidence type="ECO:0000313" key="14">
    <source>
        <dbReference type="Proteomes" id="UP000595224"/>
    </source>
</evidence>
<dbReference type="GO" id="GO:0005886">
    <property type="term" value="C:plasma membrane"/>
    <property type="evidence" value="ECO:0007669"/>
    <property type="project" value="UniProtKB-SubCell"/>
</dbReference>
<dbReference type="PROSITE" id="PS00198">
    <property type="entry name" value="4FE4S_FER_1"/>
    <property type="match status" value="2"/>
</dbReference>
<reference evidence="13 14" key="1">
    <citation type="submission" date="2020-11" db="EMBL/GenBank/DDBJ databases">
        <title>Treponema Peruensis nv. sp., first commensal Treponema isolated from human feces.</title>
        <authorList>
            <person name="Belkhou C."/>
            <person name="Raes J."/>
        </authorList>
    </citation>
    <scope>NUCLEOTIDE SEQUENCE [LARGE SCALE GENOMIC DNA]</scope>
    <source>
        <strain evidence="13 14">RCC2812</strain>
    </source>
</reference>
<keyword evidence="8 10" id="KW-0411">Iron-sulfur</keyword>
<feature type="binding site" evidence="10">
    <location>
        <position position="57"/>
    </location>
    <ligand>
        <name>[4Fe-4S] cluster</name>
        <dbReference type="ChEBI" id="CHEBI:49883"/>
        <label>1</label>
    </ligand>
</feature>
<dbReference type="InterPro" id="IPR010207">
    <property type="entry name" value="Elect_transpt_cplx_RnfB/RsxB"/>
</dbReference>
<evidence type="ECO:0000256" key="1">
    <source>
        <dbReference type="ARBA" id="ARBA00022448"/>
    </source>
</evidence>
<dbReference type="Pfam" id="PF00037">
    <property type="entry name" value="Fer4"/>
    <property type="match status" value="1"/>
</dbReference>
<evidence type="ECO:0000256" key="7">
    <source>
        <dbReference type="ARBA" id="ARBA00023004"/>
    </source>
</evidence>
<dbReference type="KEGG" id="tper:IWA51_03815"/>
<keyword evidence="1 10" id="KW-0813">Transport</keyword>
<feature type="binding site" evidence="10">
    <location>
        <position position="151"/>
    </location>
    <ligand>
        <name>[4Fe-4S] cluster</name>
        <dbReference type="ChEBI" id="CHEBI:49883"/>
        <label>3</label>
    </ligand>
</feature>
<feature type="binding site" evidence="10">
    <location>
        <position position="177"/>
    </location>
    <ligand>
        <name>[4Fe-4S] cluster</name>
        <dbReference type="ChEBI" id="CHEBI:49883"/>
        <label>3</label>
    </ligand>
</feature>
<gene>
    <name evidence="10" type="primary">rnfB</name>
    <name evidence="13" type="ORF">IWA51_03815</name>
</gene>
<keyword evidence="5 10" id="KW-1278">Translocase</keyword>
<comment type="function">
    <text evidence="10">Part of a membrane-bound complex that couples electron transfer with translocation of ions across the membrane.</text>
</comment>
<dbReference type="RefSeq" id="WP_198443298.1">
    <property type="nucleotide sequence ID" value="NZ_CBCSHE010000002.1"/>
</dbReference>
<dbReference type="InterPro" id="IPR007202">
    <property type="entry name" value="4Fe-4S_dom"/>
</dbReference>
<evidence type="ECO:0000313" key="13">
    <source>
        <dbReference type="EMBL" id="QQA01748.1"/>
    </source>
</evidence>
<feature type="domain" description="4Fe-4S ferredoxin-type" evidence="11">
    <location>
        <begin position="127"/>
        <end position="161"/>
    </location>
</feature>
<feature type="binding site" evidence="10">
    <location>
        <position position="147"/>
    </location>
    <ligand>
        <name>[4Fe-4S] cluster</name>
        <dbReference type="ChEBI" id="CHEBI:49883"/>
        <label>2</label>
    </ligand>
</feature>
<dbReference type="PANTHER" id="PTHR43560:SF1">
    <property type="entry name" value="ION-TRANSLOCATING OXIDOREDUCTASE COMPLEX SUBUNIT B"/>
    <property type="match status" value="1"/>
</dbReference>
<dbReference type="PROSITE" id="PS51656">
    <property type="entry name" value="4FE4S"/>
    <property type="match status" value="1"/>
</dbReference>
<dbReference type="Gene3D" id="3.30.70.20">
    <property type="match status" value="2"/>
</dbReference>
<dbReference type="CDD" id="cd10549">
    <property type="entry name" value="MtMvhB_like"/>
    <property type="match status" value="1"/>
</dbReference>
<dbReference type="GO" id="GO:0051539">
    <property type="term" value="F:4 iron, 4 sulfur cluster binding"/>
    <property type="evidence" value="ECO:0007669"/>
    <property type="project" value="UniProtKB-UniRule"/>
</dbReference>
<dbReference type="InterPro" id="IPR017900">
    <property type="entry name" value="4Fe4S_Fe_S_CS"/>
</dbReference>
<keyword evidence="3 10" id="KW-0479">Metal-binding</keyword>
<feature type="binding site" evidence="10">
    <location>
        <position position="52"/>
    </location>
    <ligand>
        <name>[4Fe-4S] cluster</name>
        <dbReference type="ChEBI" id="CHEBI:49883"/>
        <label>1</label>
    </ligand>
</feature>
<dbReference type="GO" id="GO:0009055">
    <property type="term" value="F:electron transfer activity"/>
    <property type="evidence" value="ECO:0007669"/>
    <property type="project" value="InterPro"/>
</dbReference>